<reference evidence="1 2" key="1">
    <citation type="submission" date="2012-02" db="EMBL/GenBank/DDBJ databases">
        <title>The Genome Sequence of Bacteroides cellulosilyticus CL02T12C19.</title>
        <authorList>
            <consortium name="The Broad Institute Genome Sequencing Platform"/>
            <person name="Earl A."/>
            <person name="Ward D."/>
            <person name="Feldgarden M."/>
            <person name="Gevers D."/>
            <person name="Zitomersky N.L."/>
            <person name="Coyne M.J."/>
            <person name="Comstock L.E."/>
            <person name="Young S.K."/>
            <person name="Zeng Q."/>
            <person name="Gargeya S."/>
            <person name="Fitzgerald M."/>
            <person name="Haas B."/>
            <person name="Abouelleil A."/>
            <person name="Alvarado L."/>
            <person name="Arachchi H.M."/>
            <person name="Berlin A."/>
            <person name="Chapman S.B."/>
            <person name="Gearin G."/>
            <person name="Goldberg J."/>
            <person name="Griggs A."/>
            <person name="Gujja S."/>
            <person name="Hansen M."/>
            <person name="Heiman D."/>
            <person name="Howarth C."/>
            <person name="Larimer J."/>
            <person name="Lui A."/>
            <person name="MacDonald P.J.P."/>
            <person name="McCowen C."/>
            <person name="Montmayeur A."/>
            <person name="Murphy C."/>
            <person name="Neiman D."/>
            <person name="Pearson M."/>
            <person name="Priest M."/>
            <person name="Roberts A."/>
            <person name="Saif S."/>
            <person name="Shea T."/>
            <person name="Sisk P."/>
            <person name="Stolte C."/>
            <person name="Sykes S."/>
            <person name="Wortman J."/>
            <person name="Nusbaum C."/>
            <person name="Birren B."/>
        </authorList>
    </citation>
    <scope>NUCLEOTIDE SEQUENCE [LARGE SCALE GENOMIC DNA]</scope>
    <source>
        <strain evidence="1 2">CL02T12C19</strain>
    </source>
</reference>
<gene>
    <name evidence="1" type="ORF">HMPREF1062_04031</name>
</gene>
<proteinExistence type="predicted"/>
<dbReference type="EMBL" id="AGXG01000088">
    <property type="protein sequence ID" value="EIY26838.1"/>
    <property type="molecule type" value="Genomic_DNA"/>
</dbReference>
<evidence type="ECO:0000313" key="1">
    <source>
        <dbReference type="EMBL" id="EIY26838.1"/>
    </source>
</evidence>
<dbReference type="OrthoDB" id="1495337at2"/>
<name>I9QCU1_9BACE</name>
<protein>
    <submittedName>
        <fullName evidence="1">Uncharacterized protein</fullName>
    </submittedName>
</protein>
<organism evidence="1 2">
    <name type="scientific">Bacteroides cellulosilyticus CL02T12C19</name>
    <dbReference type="NCBI Taxonomy" id="997874"/>
    <lineage>
        <taxon>Bacteria</taxon>
        <taxon>Pseudomonadati</taxon>
        <taxon>Bacteroidota</taxon>
        <taxon>Bacteroidia</taxon>
        <taxon>Bacteroidales</taxon>
        <taxon>Bacteroidaceae</taxon>
        <taxon>Bacteroides</taxon>
    </lineage>
</organism>
<comment type="caution">
    <text evidence="1">The sequence shown here is derived from an EMBL/GenBank/DDBJ whole genome shotgun (WGS) entry which is preliminary data.</text>
</comment>
<accession>I9QCU1</accession>
<dbReference type="PATRIC" id="fig|997874.3.peg.4126"/>
<evidence type="ECO:0000313" key="2">
    <source>
        <dbReference type="Proteomes" id="UP000003741"/>
    </source>
</evidence>
<dbReference type="RefSeq" id="WP_007218209.1">
    <property type="nucleotide sequence ID" value="NZ_JH724088.1"/>
</dbReference>
<sequence>MSKKEELMKALADIEEQERQAMINAEYPKFKELIGTCYKYRNSYSCPEKESDYWYTYFKITSLTPNDLYIGGLKNDNVLARCETLKFQVCKDGIISIDPHYSKFVHSLGERISIDEFNREFDKVIDMAKKVFNV</sequence>
<dbReference type="HOGENOM" id="CLU_1891939_0_0_10"/>
<dbReference type="Proteomes" id="UP000003741">
    <property type="component" value="Unassembled WGS sequence"/>
</dbReference>
<dbReference type="AlphaFoldDB" id="I9QCU1"/>
<keyword evidence="2" id="KW-1185">Reference proteome</keyword>